<accession>A0ABN9AGR2</accession>
<evidence type="ECO:0000256" key="1">
    <source>
        <dbReference type="ARBA" id="ARBA00023157"/>
    </source>
</evidence>
<dbReference type="PANTHER" id="PTHR22803">
    <property type="entry name" value="MANNOSE, PHOSPHOLIPASE, LECTIN RECEPTOR RELATED"/>
    <property type="match status" value="1"/>
</dbReference>
<keyword evidence="4" id="KW-1185">Reference proteome</keyword>
<dbReference type="SMART" id="SM00034">
    <property type="entry name" value="CLECT"/>
    <property type="match status" value="1"/>
</dbReference>
<dbReference type="InterPro" id="IPR018378">
    <property type="entry name" value="C-type_lectin_CS"/>
</dbReference>
<feature type="domain" description="C-type lectin" evidence="2">
    <location>
        <begin position="1"/>
        <end position="96"/>
    </location>
</feature>
<evidence type="ECO:0000313" key="3">
    <source>
        <dbReference type="EMBL" id="CAI9534629.1"/>
    </source>
</evidence>
<name>A0ABN9AGR2_9NEOB</name>
<reference evidence="3" key="1">
    <citation type="submission" date="2023-05" db="EMBL/GenBank/DDBJ databases">
        <authorList>
            <person name="Stuckert A."/>
        </authorList>
    </citation>
    <scope>NUCLEOTIDE SEQUENCE</scope>
</reference>
<dbReference type="InterPro" id="IPR050111">
    <property type="entry name" value="C-type_lectin/snaclec_domain"/>
</dbReference>
<dbReference type="Pfam" id="PF00059">
    <property type="entry name" value="Lectin_C"/>
    <property type="match status" value="1"/>
</dbReference>
<dbReference type="PROSITE" id="PS00615">
    <property type="entry name" value="C_TYPE_LECTIN_1"/>
    <property type="match status" value="1"/>
</dbReference>
<dbReference type="InterPro" id="IPR001304">
    <property type="entry name" value="C-type_lectin-like"/>
</dbReference>
<proteinExistence type="predicted"/>
<protein>
    <recommendedName>
        <fullName evidence="2">C-type lectin domain-containing protein</fullName>
    </recommendedName>
</protein>
<dbReference type="Gene3D" id="3.10.100.10">
    <property type="entry name" value="Mannose-Binding Protein A, subunit A"/>
    <property type="match status" value="1"/>
</dbReference>
<evidence type="ECO:0000313" key="4">
    <source>
        <dbReference type="Proteomes" id="UP001162483"/>
    </source>
</evidence>
<organism evidence="3 4">
    <name type="scientific">Staurois parvus</name>
    <dbReference type="NCBI Taxonomy" id="386267"/>
    <lineage>
        <taxon>Eukaryota</taxon>
        <taxon>Metazoa</taxon>
        <taxon>Chordata</taxon>
        <taxon>Craniata</taxon>
        <taxon>Vertebrata</taxon>
        <taxon>Euteleostomi</taxon>
        <taxon>Amphibia</taxon>
        <taxon>Batrachia</taxon>
        <taxon>Anura</taxon>
        <taxon>Neobatrachia</taxon>
        <taxon>Ranoidea</taxon>
        <taxon>Ranidae</taxon>
        <taxon>Staurois</taxon>
    </lineage>
</organism>
<sequence length="101" mass="11650">WEESRKDCITRGSTLLILKIKKELDVLLPPTGNKRFWIGLSKVSGTWKWVDETVPTFTNWNRGEPNNYDAREHCTEMIAGGWNDLDCGNTIDYICERLADC</sequence>
<dbReference type="InterPro" id="IPR016186">
    <property type="entry name" value="C-type_lectin-like/link_sf"/>
</dbReference>
<feature type="non-terminal residue" evidence="3">
    <location>
        <position position="1"/>
    </location>
</feature>
<keyword evidence="1" id="KW-1015">Disulfide bond</keyword>
<dbReference type="EMBL" id="CATNWA010000217">
    <property type="protein sequence ID" value="CAI9534629.1"/>
    <property type="molecule type" value="Genomic_DNA"/>
</dbReference>
<dbReference type="SUPFAM" id="SSF56436">
    <property type="entry name" value="C-type lectin-like"/>
    <property type="match status" value="1"/>
</dbReference>
<evidence type="ECO:0000259" key="2">
    <source>
        <dbReference type="PROSITE" id="PS50041"/>
    </source>
</evidence>
<gene>
    <name evidence="3" type="ORF">SPARVUS_LOCUS663234</name>
</gene>
<dbReference type="PROSITE" id="PS50041">
    <property type="entry name" value="C_TYPE_LECTIN_2"/>
    <property type="match status" value="1"/>
</dbReference>
<dbReference type="Proteomes" id="UP001162483">
    <property type="component" value="Unassembled WGS sequence"/>
</dbReference>
<comment type="caution">
    <text evidence="3">The sequence shown here is derived from an EMBL/GenBank/DDBJ whole genome shotgun (WGS) entry which is preliminary data.</text>
</comment>
<dbReference type="InterPro" id="IPR016187">
    <property type="entry name" value="CTDL_fold"/>
</dbReference>